<evidence type="ECO:0000313" key="3">
    <source>
        <dbReference type="Proteomes" id="UP001187315"/>
    </source>
</evidence>
<dbReference type="EMBL" id="JAVHJS010000005">
    <property type="protein sequence ID" value="KAK2858331.1"/>
    <property type="molecule type" value="Genomic_DNA"/>
</dbReference>
<reference evidence="2" key="1">
    <citation type="submission" date="2023-08" db="EMBL/GenBank/DDBJ databases">
        <title>Pelteobagrus vachellii genome.</title>
        <authorList>
            <person name="Liu H."/>
        </authorList>
    </citation>
    <scope>NUCLEOTIDE SEQUENCE</scope>
    <source>
        <strain evidence="2">PRFRI_2022a</strain>
        <tissue evidence="2">Muscle</tissue>
    </source>
</reference>
<feature type="region of interest" description="Disordered" evidence="1">
    <location>
        <begin position="1"/>
        <end position="93"/>
    </location>
</feature>
<evidence type="ECO:0000313" key="2">
    <source>
        <dbReference type="EMBL" id="KAK2858331.1"/>
    </source>
</evidence>
<sequence length="93" mass="10337">MSSQNSDTYQGLDDMLRQELLQTPGQPLHPQIPTKNSATVVTVPMAKPTPYSGVAEESLHPTQHYEGTDTPETKGPYSDWQTTQPVLHPTLHR</sequence>
<comment type="caution">
    <text evidence="2">The sequence shown here is derived from an EMBL/GenBank/DDBJ whole genome shotgun (WGS) entry which is preliminary data.</text>
</comment>
<keyword evidence="3" id="KW-1185">Reference proteome</keyword>
<organism evidence="2 3">
    <name type="scientific">Tachysurus vachellii</name>
    <name type="common">Darkbarbel catfish</name>
    <name type="synonym">Pelteobagrus vachellii</name>
    <dbReference type="NCBI Taxonomy" id="175792"/>
    <lineage>
        <taxon>Eukaryota</taxon>
        <taxon>Metazoa</taxon>
        <taxon>Chordata</taxon>
        <taxon>Craniata</taxon>
        <taxon>Vertebrata</taxon>
        <taxon>Euteleostomi</taxon>
        <taxon>Actinopterygii</taxon>
        <taxon>Neopterygii</taxon>
        <taxon>Teleostei</taxon>
        <taxon>Ostariophysi</taxon>
        <taxon>Siluriformes</taxon>
        <taxon>Bagridae</taxon>
        <taxon>Tachysurus</taxon>
    </lineage>
</organism>
<proteinExistence type="predicted"/>
<accession>A0AA88NFF7</accession>
<gene>
    <name evidence="2" type="ORF">Q7C36_006250</name>
</gene>
<evidence type="ECO:0000256" key="1">
    <source>
        <dbReference type="SAM" id="MobiDB-lite"/>
    </source>
</evidence>
<name>A0AA88NFF7_TACVA</name>
<dbReference type="Proteomes" id="UP001187315">
    <property type="component" value="Unassembled WGS sequence"/>
</dbReference>
<protein>
    <submittedName>
        <fullName evidence="2">Uncharacterized protein</fullName>
    </submittedName>
</protein>
<dbReference type="AlphaFoldDB" id="A0AA88NFF7"/>